<evidence type="ECO:0000256" key="1">
    <source>
        <dbReference type="SAM" id="Phobius"/>
    </source>
</evidence>
<keyword evidence="3" id="KW-1185">Reference proteome</keyword>
<feature type="transmembrane region" description="Helical" evidence="1">
    <location>
        <begin position="540"/>
        <end position="558"/>
    </location>
</feature>
<feature type="transmembrane region" description="Helical" evidence="1">
    <location>
        <begin position="564"/>
        <end position="587"/>
    </location>
</feature>
<feature type="transmembrane region" description="Helical" evidence="1">
    <location>
        <begin position="357"/>
        <end position="373"/>
    </location>
</feature>
<protein>
    <submittedName>
        <fullName evidence="2">(pine wood nematode) hypothetical protein</fullName>
    </submittedName>
</protein>
<feature type="transmembrane region" description="Helical" evidence="1">
    <location>
        <begin position="303"/>
        <end position="327"/>
    </location>
</feature>
<feature type="transmembrane region" description="Helical" evidence="1">
    <location>
        <begin position="259"/>
        <end position="283"/>
    </location>
</feature>
<dbReference type="EMBL" id="CAJFCV020000002">
    <property type="protein sequence ID" value="CAG9097885.1"/>
    <property type="molecule type" value="Genomic_DNA"/>
</dbReference>
<dbReference type="Gene3D" id="1.20.1740.10">
    <property type="entry name" value="Amino acid/polyamine transporter I"/>
    <property type="match status" value="1"/>
</dbReference>
<sequence>MTLRTGGIGPKSMKLLNSESLLHSEWNRRLGICSLVAIGGVVILSTNFGLLLTNLFAVSQSSSPPLTSVLIACFLYLIAGEQYRVISYRIPLNGLLYNLAFTSHSEMLAFVIGWAQVFDGIAFLTVLLKVLADTMKMLFNHRLEQPVPSESVPQTWPVLNYSEYLIILFSLLMMSCSLRVLSTVSIVFIVATLFTVTSTSVVALLHNVVHLQVHYIGFPYNYQEVMDGVEVLMIGMMAIECISYVSEETDHPRKTLPQLFPFLSRSISVILFLGTIAFFPFSYRRPYTSSTLLPSTFDTIGIFSARYLLNVGSVCGLSASVCVAFLGPSRILCQFAKDGIMPKAIGDLYGKGGSPRLSVFLVALISCVFALFPRPWLCSTLGCSIILRLFIQSILIYNVVLPNPKELEEENGNTLPRYNTLDVSRCSSLSEHHQSVIDSTYSEITSDDEEHVMERIWKVTANGNEETRLLNENVITYNALTQCKVHNCLNSSCQANPGSSVWRNYHVYDAEDQYERPRECREQSTRALGIDKTQKNGQRAVTLGLISSILIALSSTIIRETPEYLPVMPVVTLIIGSISCFSVLAWISRIQPINEKERWIPFLSMMMVFVVTQLLFHIRILFLIPILTWNLIGIMFYFTFYCQRK</sequence>
<proteinExistence type="predicted"/>
<keyword evidence="1" id="KW-0812">Transmembrane</keyword>
<accession>A0A7I8WRC6</accession>
<dbReference type="Proteomes" id="UP000659654">
    <property type="component" value="Unassembled WGS sequence"/>
</dbReference>
<evidence type="ECO:0000313" key="2">
    <source>
        <dbReference type="EMBL" id="CAD5215765.1"/>
    </source>
</evidence>
<dbReference type="AlphaFoldDB" id="A0A7I8WRC6"/>
<dbReference type="GO" id="GO:0015171">
    <property type="term" value="F:amino acid transmembrane transporter activity"/>
    <property type="evidence" value="ECO:0007669"/>
    <property type="project" value="TreeGrafter"/>
</dbReference>
<feature type="transmembrane region" description="Helical" evidence="1">
    <location>
        <begin position="107"/>
        <end position="132"/>
    </location>
</feature>
<dbReference type="Proteomes" id="UP000582659">
    <property type="component" value="Unassembled WGS sequence"/>
</dbReference>
<feature type="transmembrane region" description="Helical" evidence="1">
    <location>
        <begin position="30"/>
        <end position="53"/>
    </location>
</feature>
<dbReference type="EMBL" id="CAJFDI010000002">
    <property type="protein sequence ID" value="CAD5215765.1"/>
    <property type="molecule type" value="Genomic_DNA"/>
</dbReference>
<dbReference type="GO" id="GO:0005886">
    <property type="term" value="C:plasma membrane"/>
    <property type="evidence" value="ECO:0007669"/>
    <property type="project" value="TreeGrafter"/>
</dbReference>
<keyword evidence="1" id="KW-1133">Transmembrane helix</keyword>
<organism evidence="2 3">
    <name type="scientific">Bursaphelenchus xylophilus</name>
    <name type="common">Pinewood nematode worm</name>
    <name type="synonym">Aphelenchoides xylophilus</name>
    <dbReference type="NCBI Taxonomy" id="6326"/>
    <lineage>
        <taxon>Eukaryota</taxon>
        <taxon>Metazoa</taxon>
        <taxon>Ecdysozoa</taxon>
        <taxon>Nematoda</taxon>
        <taxon>Chromadorea</taxon>
        <taxon>Rhabditida</taxon>
        <taxon>Tylenchina</taxon>
        <taxon>Tylenchomorpha</taxon>
        <taxon>Aphelenchoidea</taxon>
        <taxon>Aphelenchoididae</taxon>
        <taxon>Bursaphelenchus</taxon>
    </lineage>
</organism>
<dbReference type="PANTHER" id="PTHR43243">
    <property type="entry name" value="INNER MEMBRANE TRANSPORTER YGJI-RELATED"/>
    <property type="match status" value="1"/>
</dbReference>
<feature type="transmembrane region" description="Helical" evidence="1">
    <location>
        <begin position="622"/>
        <end position="642"/>
    </location>
</feature>
<evidence type="ECO:0000313" key="3">
    <source>
        <dbReference type="Proteomes" id="UP000659654"/>
    </source>
</evidence>
<dbReference type="SMR" id="A0A7I8WRC6"/>
<feature type="transmembrane region" description="Helical" evidence="1">
    <location>
        <begin position="599"/>
        <end position="616"/>
    </location>
</feature>
<reference evidence="2" key="1">
    <citation type="submission" date="2020-09" db="EMBL/GenBank/DDBJ databases">
        <authorList>
            <person name="Kikuchi T."/>
        </authorList>
    </citation>
    <scope>NUCLEOTIDE SEQUENCE</scope>
    <source>
        <strain evidence="2">Ka4C1</strain>
    </source>
</reference>
<gene>
    <name evidence="2" type="ORF">BXYJ_LOCUS4193</name>
</gene>
<dbReference type="OrthoDB" id="3900342at2759"/>
<feature type="transmembrane region" description="Helical" evidence="1">
    <location>
        <begin position="188"/>
        <end position="209"/>
    </location>
</feature>
<name>A0A7I8WRC6_BURXY</name>
<keyword evidence="1" id="KW-0472">Membrane</keyword>
<dbReference type="PANTHER" id="PTHR43243:SF20">
    <property type="entry name" value="CATIONIC AMINO ACID TRANSPORTER 3"/>
    <property type="match status" value="1"/>
</dbReference>
<comment type="caution">
    <text evidence="2">The sequence shown here is derived from an EMBL/GenBank/DDBJ whole genome shotgun (WGS) entry which is preliminary data.</text>
</comment>